<reference evidence="9" key="1">
    <citation type="submission" date="2021-02" db="EMBL/GenBank/DDBJ databases">
        <authorList>
            <person name="Nowell W R."/>
        </authorList>
    </citation>
    <scope>NUCLEOTIDE SEQUENCE</scope>
</reference>
<feature type="transmembrane region" description="Helical" evidence="5">
    <location>
        <begin position="952"/>
        <end position="973"/>
    </location>
</feature>
<accession>A0A819M1W2</accession>
<feature type="signal peptide" evidence="6">
    <location>
        <begin position="1"/>
        <end position="20"/>
    </location>
</feature>
<keyword evidence="3 5" id="KW-1133">Transmembrane helix</keyword>
<evidence type="ECO:0000259" key="7">
    <source>
        <dbReference type="PROSITE" id="PS50261"/>
    </source>
</evidence>
<dbReference type="SMART" id="SM00303">
    <property type="entry name" value="GPS"/>
    <property type="match status" value="1"/>
</dbReference>
<organism evidence="9 10">
    <name type="scientific">Adineta steineri</name>
    <dbReference type="NCBI Taxonomy" id="433720"/>
    <lineage>
        <taxon>Eukaryota</taxon>
        <taxon>Metazoa</taxon>
        <taxon>Spiralia</taxon>
        <taxon>Gnathifera</taxon>
        <taxon>Rotifera</taxon>
        <taxon>Eurotatoria</taxon>
        <taxon>Bdelloidea</taxon>
        <taxon>Adinetida</taxon>
        <taxon>Adinetidae</taxon>
        <taxon>Adineta</taxon>
    </lineage>
</organism>
<feature type="transmembrane region" description="Helical" evidence="5">
    <location>
        <begin position="1076"/>
        <end position="1103"/>
    </location>
</feature>
<dbReference type="InterPro" id="IPR000203">
    <property type="entry name" value="GPS"/>
</dbReference>
<dbReference type="Proteomes" id="UP000663845">
    <property type="component" value="Unassembled WGS sequence"/>
</dbReference>
<dbReference type="InterPro" id="IPR046338">
    <property type="entry name" value="GAIN_dom_sf"/>
</dbReference>
<proteinExistence type="predicted"/>
<keyword evidence="2 5" id="KW-0812">Transmembrane</keyword>
<dbReference type="Gene3D" id="1.20.1070.10">
    <property type="entry name" value="Rhodopsin 7-helix transmembrane proteins"/>
    <property type="match status" value="1"/>
</dbReference>
<dbReference type="EMBL" id="CAJOAZ010002942">
    <property type="protein sequence ID" value="CAF3972444.1"/>
    <property type="molecule type" value="Genomic_DNA"/>
</dbReference>
<evidence type="ECO:0000256" key="2">
    <source>
        <dbReference type="ARBA" id="ARBA00022692"/>
    </source>
</evidence>
<evidence type="ECO:0000256" key="4">
    <source>
        <dbReference type="ARBA" id="ARBA00023136"/>
    </source>
</evidence>
<evidence type="ECO:0000256" key="6">
    <source>
        <dbReference type="SAM" id="SignalP"/>
    </source>
</evidence>
<feature type="transmembrane region" description="Helical" evidence="5">
    <location>
        <begin position="1035"/>
        <end position="1056"/>
    </location>
</feature>
<dbReference type="GO" id="GO:0016020">
    <property type="term" value="C:membrane"/>
    <property type="evidence" value="ECO:0007669"/>
    <property type="project" value="UniProtKB-SubCell"/>
</dbReference>
<evidence type="ECO:0000313" key="8">
    <source>
        <dbReference type="EMBL" id="CAF0950759.1"/>
    </source>
</evidence>
<comment type="caution">
    <text evidence="9">The sequence shown here is derived from an EMBL/GenBank/DDBJ whole genome shotgun (WGS) entry which is preliminary data.</text>
</comment>
<keyword evidence="4 5" id="KW-0472">Membrane</keyword>
<keyword evidence="6" id="KW-0732">Signal</keyword>
<feature type="transmembrane region" description="Helical" evidence="5">
    <location>
        <begin position="993"/>
        <end position="1015"/>
    </location>
</feature>
<feature type="transmembrane region" description="Helical" evidence="5">
    <location>
        <begin position="1154"/>
        <end position="1177"/>
    </location>
</feature>
<dbReference type="Gene3D" id="2.60.220.50">
    <property type="match status" value="1"/>
</dbReference>
<dbReference type="Proteomes" id="UP000663844">
    <property type="component" value="Unassembled WGS sequence"/>
</dbReference>
<evidence type="ECO:0000256" key="5">
    <source>
        <dbReference type="SAM" id="Phobius"/>
    </source>
</evidence>
<dbReference type="EMBL" id="CAJNOG010000106">
    <property type="protein sequence ID" value="CAF0950759.1"/>
    <property type="molecule type" value="Genomic_DNA"/>
</dbReference>
<dbReference type="PANTHER" id="PTHR45692">
    <property type="entry name" value="G_PROTEIN_RECEP_F2_4 DOMAIN-CONTAINING PROTEIN"/>
    <property type="match status" value="1"/>
</dbReference>
<dbReference type="InterPro" id="IPR017981">
    <property type="entry name" value="GPCR_2-like_7TM"/>
</dbReference>
<name>A0A819M1W2_9BILA</name>
<dbReference type="Pfam" id="PF01825">
    <property type="entry name" value="GPS"/>
    <property type="match status" value="1"/>
</dbReference>
<dbReference type="AlphaFoldDB" id="A0A819M1W2"/>
<dbReference type="PROSITE" id="PS50261">
    <property type="entry name" value="G_PROTEIN_RECEP_F2_4"/>
    <property type="match status" value="1"/>
</dbReference>
<evidence type="ECO:0000313" key="9">
    <source>
        <dbReference type="EMBL" id="CAF3972444.1"/>
    </source>
</evidence>
<dbReference type="PANTHER" id="PTHR45692:SF1">
    <property type="entry name" value="G-PROTEIN COUPLED RECEPTORS FAMILY 2 PROFILE 2 DOMAIN-CONTAINING PROTEIN"/>
    <property type="match status" value="1"/>
</dbReference>
<protein>
    <recommendedName>
        <fullName evidence="7">G-protein coupled receptors family 2 profile 2 domain-containing protein</fullName>
    </recommendedName>
</protein>
<evidence type="ECO:0000256" key="1">
    <source>
        <dbReference type="ARBA" id="ARBA00004141"/>
    </source>
</evidence>
<feature type="domain" description="G-protein coupled receptors family 2 profile 2" evidence="7">
    <location>
        <begin position="913"/>
        <end position="1178"/>
    </location>
</feature>
<feature type="chain" id="PRO_5036235612" description="G-protein coupled receptors family 2 profile 2 domain-containing protein" evidence="6">
    <location>
        <begin position="21"/>
        <end position="1211"/>
    </location>
</feature>
<feature type="transmembrane region" description="Helical" evidence="5">
    <location>
        <begin position="915"/>
        <end position="937"/>
    </location>
</feature>
<dbReference type="GO" id="GO:0007166">
    <property type="term" value="P:cell surface receptor signaling pathway"/>
    <property type="evidence" value="ECO:0007669"/>
    <property type="project" value="InterPro"/>
</dbReference>
<sequence>MIVGWITFFLLILMVIPSSSLICFECVCNFKKFCDCSNTIDRNDSTRCIIDLKYQLNNSSIYLTGANHNSTYLNTNDHYYIDIKQSITHNKKTKDWYTLTHDIIYSCDWNYCNDLKLINIFPLTIKTTINKAWLDKNIYGNGIVAKCHHCPKKFCRNSTYLIDFNQCPIIKCTKRKTCIMSSLTNNILTNEQCFHSECSSKDSSDESNDKDDEQSKIVLNIIIFLAQNRSKFSILKMDIFCTADNCSRSTIFQEIKEQISIPTSDLAIFPSVRPTTLSSTLTTTTYEETTEILTTTTTTISNNLECYKCLCMNNNTCSCKETEQNSFETTHCIIVESFVNEEIFYTNLTHINQNSSQIYIQQFPYILIQQSIIYNKTLNDWISSTDFIYYGCNWHLCNDPYLISHLKNSVKISLNKSWLNINVLNNEILLRNCNECPNNFQCNSIDNLNIDGCPLQKCNSTCFLSNIYNYGINNEQCYQSYCATSNNISNLENDLYPIVIQGILYLNRSMHEIELSKVNIPCHATDCSSLEIFQEIKSQLIVQLSDLSVFYDLIDSTTTTTTTTTITPPPPPTTTTTTITTTQLSTTTETTTAVTMIVTTATTTVTTITATTTTKATTTATITTQYSTTTTTTKIPSFFYDQYSCNNSMLIPGLNGTCVPMIDAYDEAVDFLMNENNIVNVIEIANALSVYFGATASMDSFEQLNKTLTPLLIDNLIGVLNISLIQNSSTSFIMCQSISKTDLVLGVSFESGVGGQIIENSTKIDLINSNLTAAAIISPDSLINTGITYINMLVIDEPPIEYYRLNNSNEKIVSSSIIVAKTQTINNQIISNMNITIYFTLLPNLEYNLTNGEYYCSFYDTNTSSWIEDGCTYPIFNSNFQRYECSCNHLTSFALVWLPKTMHIKNTKYFDVEDIISLIFQMISIICFLSILIHSLIKRRINLNIELEARDLLPLISCASTILVFIFYITLGLTVYTQTESLEENICFRTSNILMFIVYYLVIFMFCTKTSVGYFNYLRFVHPYPPPSLKRLRLLLISSFLISITYVSFAIGFNSNSSYHITILYPYKICWFTPNVIHYFLTIPICIFLLLNIIMIISVIRCLMNHARNVIASDQSSKRLKMCVLVLLSSCVTQGISWLIGPLLSIINSYNVHGLTWIFVIFNGLEGVWSILLYIIIRAQRVDENARSGICETLTRSSTLSSDHCKKKYQQ</sequence>
<evidence type="ECO:0000256" key="3">
    <source>
        <dbReference type="ARBA" id="ARBA00022989"/>
    </source>
</evidence>
<dbReference type="GO" id="GO:0004888">
    <property type="term" value="F:transmembrane signaling receptor activity"/>
    <property type="evidence" value="ECO:0007669"/>
    <property type="project" value="InterPro"/>
</dbReference>
<gene>
    <name evidence="8" type="ORF">JYZ213_LOCUS13280</name>
    <name evidence="9" type="ORF">OXD698_LOCUS27906</name>
</gene>
<evidence type="ECO:0000313" key="10">
    <source>
        <dbReference type="Proteomes" id="UP000663844"/>
    </source>
</evidence>
<feature type="transmembrane region" description="Helical" evidence="5">
    <location>
        <begin position="1124"/>
        <end position="1148"/>
    </location>
</feature>
<comment type="subcellular location">
    <subcellularLocation>
        <location evidence="1">Membrane</location>
        <topology evidence="1">Multi-pass membrane protein</topology>
    </subcellularLocation>
</comment>